<dbReference type="CDD" id="cd05289">
    <property type="entry name" value="MDR_like_2"/>
    <property type="match status" value="1"/>
</dbReference>
<dbReference type="Pfam" id="PF13602">
    <property type="entry name" value="ADH_zinc_N_2"/>
    <property type="match status" value="1"/>
</dbReference>
<dbReference type="SMART" id="SM00829">
    <property type="entry name" value="PKS_ER"/>
    <property type="match status" value="1"/>
</dbReference>
<dbReference type="InterPro" id="IPR013154">
    <property type="entry name" value="ADH-like_N"/>
</dbReference>
<feature type="domain" description="Enoyl reductase (ER)" evidence="1">
    <location>
        <begin position="13"/>
        <end position="331"/>
    </location>
</feature>
<dbReference type="AlphaFoldDB" id="A0A7X2P7Z1"/>
<dbReference type="GO" id="GO:0016491">
    <property type="term" value="F:oxidoreductase activity"/>
    <property type="evidence" value="ECO:0007669"/>
    <property type="project" value="InterPro"/>
</dbReference>
<proteinExistence type="predicted"/>
<dbReference type="EMBL" id="VUMV01000002">
    <property type="protein sequence ID" value="MST81456.1"/>
    <property type="molecule type" value="Genomic_DNA"/>
</dbReference>
<organism evidence="2 3">
    <name type="scientific">Bilifractor porci</name>
    <dbReference type="NCBI Taxonomy" id="2606636"/>
    <lineage>
        <taxon>Bacteria</taxon>
        <taxon>Bacillati</taxon>
        <taxon>Bacillota</taxon>
        <taxon>Clostridia</taxon>
        <taxon>Lachnospirales</taxon>
        <taxon>Lachnospiraceae</taxon>
        <taxon>Bilifractor</taxon>
    </lineage>
</organism>
<dbReference type="Proteomes" id="UP000466864">
    <property type="component" value="Unassembled WGS sequence"/>
</dbReference>
<name>A0A7X2P7Z1_9FIRM</name>
<dbReference type="InterPro" id="IPR036291">
    <property type="entry name" value="NAD(P)-bd_dom_sf"/>
</dbReference>
<dbReference type="Gene3D" id="3.40.50.720">
    <property type="entry name" value="NAD(P)-binding Rossmann-like Domain"/>
    <property type="match status" value="1"/>
</dbReference>
<dbReference type="SUPFAM" id="SSF51735">
    <property type="entry name" value="NAD(P)-binding Rossmann-fold domains"/>
    <property type="match status" value="1"/>
</dbReference>
<comment type="caution">
    <text evidence="2">The sequence shown here is derived from an EMBL/GenBank/DDBJ whole genome shotgun (WGS) entry which is preliminary data.</text>
</comment>
<sequence length="349" mass="38432">MKAAVLTHYDKKGTDLEIHDIPVPVPEDDEILVRIMAAAVNPLDNMIIRGEVKLIVPYKVPLIMGNEFSGVVEKTGKRAARFKAGDRVYGRMPLKKIGAFAEYASVKESALAHIPDNLSFEEAATVPLTALTAMQAFEIMQVKPGESVFISGGTGSLGAMAIPVARSLGLHVYTNGSAENEERVRKLGAEKFIDYKKENYAEVLSDVDHVLDTLGDRALPDEFKVLKKGGSLVSLRGMPNGRFAKRSRMPLVKRILFQAAGRKYDKMAATKNQTYDFLFVHEDGNQLEKIAGLFDKDHPLETSIDTVFSLDQVNEALDKVKHGGSKGKTIIKVHESRNTNLSRIVGRIL</sequence>
<reference evidence="2 3" key="1">
    <citation type="submission" date="2019-08" db="EMBL/GenBank/DDBJ databases">
        <title>In-depth cultivation of the pig gut microbiome towards novel bacterial diversity and tailored functional studies.</title>
        <authorList>
            <person name="Wylensek D."/>
            <person name="Hitch T.C.A."/>
            <person name="Clavel T."/>
        </authorList>
    </citation>
    <scope>NUCLEOTIDE SEQUENCE [LARGE SCALE GENOMIC DNA]</scope>
    <source>
        <strain evidence="2 3">Oil+RF-744-WCA-WT-13</strain>
    </source>
</reference>
<accession>A0A7X2P7Z1</accession>
<dbReference type="PANTHER" id="PTHR11695">
    <property type="entry name" value="ALCOHOL DEHYDROGENASE RELATED"/>
    <property type="match status" value="1"/>
</dbReference>
<dbReference type="SUPFAM" id="SSF50129">
    <property type="entry name" value="GroES-like"/>
    <property type="match status" value="1"/>
</dbReference>
<evidence type="ECO:0000313" key="2">
    <source>
        <dbReference type="EMBL" id="MST81456.1"/>
    </source>
</evidence>
<keyword evidence="3" id="KW-1185">Reference proteome</keyword>
<dbReference type="RefSeq" id="WP_154457261.1">
    <property type="nucleotide sequence ID" value="NZ_VUMV01000002.1"/>
</dbReference>
<dbReference type="PANTHER" id="PTHR11695:SF648">
    <property type="entry name" value="ZINC-BINDING OXIDOREDUCTASE"/>
    <property type="match status" value="1"/>
</dbReference>
<protein>
    <submittedName>
        <fullName evidence="2">NADP-dependent oxidoreductase</fullName>
    </submittedName>
</protein>
<dbReference type="InterPro" id="IPR050700">
    <property type="entry name" value="YIM1/Zinc_Alcohol_DH_Fams"/>
</dbReference>
<dbReference type="InterPro" id="IPR020843">
    <property type="entry name" value="ER"/>
</dbReference>
<evidence type="ECO:0000259" key="1">
    <source>
        <dbReference type="SMART" id="SM00829"/>
    </source>
</evidence>
<gene>
    <name evidence="2" type="ORF">FYJ60_03890</name>
</gene>
<evidence type="ECO:0000313" key="3">
    <source>
        <dbReference type="Proteomes" id="UP000466864"/>
    </source>
</evidence>
<dbReference type="Pfam" id="PF08240">
    <property type="entry name" value="ADH_N"/>
    <property type="match status" value="1"/>
</dbReference>
<dbReference type="InterPro" id="IPR011032">
    <property type="entry name" value="GroES-like_sf"/>
</dbReference>
<dbReference type="Gene3D" id="3.90.180.10">
    <property type="entry name" value="Medium-chain alcohol dehydrogenases, catalytic domain"/>
    <property type="match status" value="1"/>
</dbReference>